<gene>
    <name evidence="1" type="ORF">HINF_LOCUS2233</name>
    <name evidence="2" type="ORF">HINF_LOCUS44875</name>
</gene>
<accession>A0AA86N844</accession>
<dbReference type="AlphaFoldDB" id="A0AA86N844"/>
<reference evidence="2 3" key="2">
    <citation type="submission" date="2024-07" db="EMBL/GenBank/DDBJ databases">
        <authorList>
            <person name="Akdeniz Z."/>
        </authorList>
    </citation>
    <scope>NUCLEOTIDE SEQUENCE [LARGE SCALE GENOMIC DNA]</scope>
</reference>
<comment type="caution">
    <text evidence="1">The sequence shown here is derived from an EMBL/GenBank/DDBJ whole genome shotgun (WGS) entry which is preliminary data.</text>
</comment>
<dbReference type="EMBL" id="CATOUU010000052">
    <property type="protein sequence ID" value="CAI9914588.1"/>
    <property type="molecule type" value="Genomic_DNA"/>
</dbReference>
<evidence type="ECO:0000313" key="1">
    <source>
        <dbReference type="EMBL" id="CAI9914588.1"/>
    </source>
</evidence>
<proteinExistence type="predicted"/>
<evidence type="ECO:0000313" key="2">
    <source>
        <dbReference type="EMBL" id="CAL6052489.1"/>
    </source>
</evidence>
<evidence type="ECO:0000313" key="3">
    <source>
        <dbReference type="Proteomes" id="UP001642409"/>
    </source>
</evidence>
<name>A0AA86N844_9EUKA</name>
<protein>
    <submittedName>
        <fullName evidence="2">Hypothetical_protein</fullName>
    </submittedName>
</protein>
<sequence>MNKQFKLPHVLSQISIYVEQQTASQTTMNSMCDQKVEDFEESNSSQDFKQVDSNIKLLSSLRISIKESKSQIKHVKQLNKLCDSNCDNIQRLARNIKKFQKICK</sequence>
<dbReference type="Proteomes" id="UP001642409">
    <property type="component" value="Unassembled WGS sequence"/>
</dbReference>
<organism evidence="1">
    <name type="scientific">Hexamita inflata</name>
    <dbReference type="NCBI Taxonomy" id="28002"/>
    <lineage>
        <taxon>Eukaryota</taxon>
        <taxon>Metamonada</taxon>
        <taxon>Diplomonadida</taxon>
        <taxon>Hexamitidae</taxon>
        <taxon>Hexamitinae</taxon>
        <taxon>Hexamita</taxon>
    </lineage>
</organism>
<dbReference type="EMBL" id="CAXDID020000192">
    <property type="protein sequence ID" value="CAL6052489.1"/>
    <property type="molecule type" value="Genomic_DNA"/>
</dbReference>
<keyword evidence="3" id="KW-1185">Reference proteome</keyword>
<reference evidence="1" key="1">
    <citation type="submission" date="2023-06" db="EMBL/GenBank/DDBJ databases">
        <authorList>
            <person name="Kurt Z."/>
        </authorList>
    </citation>
    <scope>NUCLEOTIDE SEQUENCE</scope>
</reference>